<accession>A0A450SJW9</accession>
<reference evidence="1" key="1">
    <citation type="submission" date="2019-02" db="EMBL/GenBank/DDBJ databases">
        <authorList>
            <person name="Gruber-Vodicka R. H."/>
            <person name="Seah K. B. B."/>
        </authorList>
    </citation>
    <scope>NUCLEOTIDE SEQUENCE</scope>
    <source>
        <strain evidence="1">BECK_BZ15</strain>
    </source>
</reference>
<protein>
    <submittedName>
        <fullName evidence="1">Uncharacterized protein</fullName>
    </submittedName>
</protein>
<sequence>MLPVILLVTNWGTHHRSPVHFLIQRNTDKRLVFRYARIIAWFDRLNVRISDRRYATAREKNMIQTQEIRETDGWRIHSKVLENRISIDLPDGFDLEEVEVIVLPIKRKMPTGNGIGQQGWEADFSAISQWDISEDDIRITSWQPPEF</sequence>
<dbReference type="AlphaFoldDB" id="A0A450SJW9"/>
<dbReference type="EMBL" id="CAADEW010000044">
    <property type="protein sequence ID" value="VFJ53763.1"/>
    <property type="molecule type" value="Genomic_DNA"/>
</dbReference>
<name>A0A450SJW9_9GAMM</name>
<proteinExistence type="predicted"/>
<gene>
    <name evidence="1" type="ORF">BECKFW1821A_GA0114235_104410</name>
</gene>
<organism evidence="1">
    <name type="scientific">Candidatus Kentrum sp. FW</name>
    <dbReference type="NCBI Taxonomy" id="2126338"/>
    <lineage>
        <taxon>Bacteria</taxon>
        <taxon>Pseudomonadati</taxon>
        <taxon>Pseudomonadota</taxon>
        <taxon>Gammaproteobacteria</taxon>
        <taxon>Candidatus Kentrum</taxon>
    </lineage>
</organism>
<evidence type="ECO:0000313" key="1">
    <source>
        <dbReference type="EMBL" id="VFJ53763.1"/>
    </source>
</evidence>